<comment type="caution">
    <text evidence="1">The sequence shown here is derived from an EMBL/GenBank/DDBJ whole genome shotgun (WGS) entry which is preliminary data.</text>
</comment>
<gene>
    <name evidence="1" type="ORF">PR048_014326</name>
</gene>
<accession>A0ABQ9HE15</accession>
<sequence>MTYRSSWNNLLCSLIGDILHKLLKCGTVLFTIMKSHIDNQLERTVPGKIRILLYRLQANHGKTFVPLKVCTTCVKEVRQWTKGGHKCILSEYLWCGVKIKITMMTAVHVHELGKATIQSAGKNLIYLNMASAIRPVPHGQKISFPKPPKWQLRRFSAKIVAPKRFTQPELNKLARELGLSKVFAELLGIQRSDC</sequence>
<feature type="non-terminal residue" evidence="1">
    <location>
        <position position="194"/>
    </location>
</feature>
<evidence type="ECO:0000313" key="2">
    <source>
        <dbReference type="Proteomes" id="UP001159363"/>
    </source>
</evidence>
<dbReference type="Proteomes" id="UP001159363">
    <property type="component" value="Chromosome 4"/>
</dbReference>
<protein>
    <submittedName>
        <fullName evidence="1">Uncharacterized protein</fullName>
    </submittedName>
</protein>
<keyword evidence="2" id="KW-1185">Reference proteome</keyword>
<dbReference type="EMBL" id="JARBHB010000005">
    <property type="protein sequence ID" value="KAJ8882515.1"/>
    <property type="molecule type" value="Genomic_DNA"/>
</dbReference>
<reference evidence="1 2" key="1">
    <citation type="submission" date="2023-02" db="EMBL/GenBank/DDBJ databases">
        <title>LHISI_Scaffold_Assembly.</title>
        <authorList>
            <person name="Stuart O.P."/>
            <person name="Cleave R."/>
            <person name="Magrath M.J.L."/>
            <person name="Mikheyev A.S."/>
        </authorList>
    </citation>
    <scope>NUCLEOTIDE SEQUENCE [LARGE SCALE GENOMIC DNA]</scope>
    <source>
        <strain evidence="1">Daus_M_001</strain>
        <tissue evidence="1">Leg muscle</tissue>
    </source>
</reference>
<evidence type="ECO:0000313" key="1">
    <source>
        <dbReference type="EMBL" id="KAJ8882515.1"/>
    </source>
</evidence>
<name>A0ABQ9HE15_9NEOP</name>
<proteinExistence type="predicted"/>
<organism evidence="1 2">
    <name type="scientific">Dryococelus australis</name>
    <dbReference type="NCBI Taxonomy" id="614101"/>
    <lineage>
        <taxon>Eukaryota</taxon>
        <taxon>Metazoa</taxon>
        <taxon>Ecdysozoa</taxon>
        <taxon>Arthropoda</taxon>
        <taxon>Hexapoda</taxon>
        <taxon>Insecta</taxon>
        <taxon>Pterygota</taxon>
        <taxon>Neoptera</taxon>
        <taxon>Polyneoptera</taxon>
        <taxon>Phasmatodea</taxon>
        <taxon>Verophasmatodea</taxon>
        <taxon>Anareolatae</taxon>
        <taxon>Phasmatidae</taxon>
        <taxon>Eurycanthinae</taxon>
        <taxon>Dryococelus</taxon>
    </lineage>
</organism>